<dbReference type="RefSeq" id="WP_116014232.1">
    <property type="nucleotide sequence ID" value="NZ_QUOT01000001.1"/>
</dbReference>
<dbReference type="Gene3D" id="2.60.120.260">
    <property type="entry name" value="Galactose-binding domain-like"/>
    <property type="match status" value="1"/>
</dbReference>
<feature type="transmembrane region" description="Helical" evidence="1">
    <location>
        <begin position="205"/>
        <end position="228"/>
    </location>
</feature>
<accession>A0A3E0U236</accession>
<evidence type="ECO:0000256" key="2">
    <source>
        <dbReference type="SAM" id="SignalP"/>
    </source>
</evidence>
<keyword evidence="1" id="KW-0472">Membrane</keyword>
<dbReference type="Proteomes" id="UP000256899">
    <property type="component" value="Unassembled WGS sequence"/>
</dbReference>
<proteinExistence type="predicted"/>
<keyword evidence="4" id="KW-1185">Reference proteome</keyword>
<comment type="caution">
    <text evidence="3">The sequence shown here is derived from an EMBL/GenBank/DDBJ whole genome shotgun (WGS) entry which is preliminary data.</text>
</comment>
<dbReference type="EMBL" id="QUOT01000001">
    <property type="protein sequence ID" value="REL30092.1"/>
    <property type="molecule type" value="Genomic_DNA"/>
</dbReference>
<keyword evidence="1" id="KW-1133">Transmembrane helix</keyword>
<gene>
    <name evidence="3" type="ORF">DXX94_04900</name>
</gene>
<evidence type="ECO:0000256" key="1">
    <source>
        <dbReference type="SAM" id="Phobius"/>
    </source>
</evidence>
<protein>
    <submittedName>
        <fullName evidence="3">DUF642 domain-containing protein</fullName>
    </submittedName>
</protein>
<sequence length="235" mass="25899">MATLLKRMLIASSLLSASFAANASLITNGSFEQLLFDDSSKAQGQIFNTNLADFTQRNRAWDVFYNLPGWQTSYGNGIELQKNVVTNSQDGQYHVELDSHTRGASNSAMTQIIDSLVIGQNYQLEFYYKPRTNRDNDNAIHVYWHDANVNFDQSLQAKHIADGSRSAIPNWQVQTVQFKATATEMALSFASVGAQNTLGGLIDNVSLVAVSEPPVIALMLGGAALFGFRRRQANK</sequence>
<keyword evidence="2" id="KW-0732">Signal</keyword>
<name>A0A3E0U236_9GAMM</name>
<feature type="chain" id="PRO_5017831478" evidence="2">
    <location>
        <begin position="24"/>
        <end position="235"/>
    </location>
</feature>
<feature type="signal peptide" evidence="2">
    <location>
        <begin position="1"/>
        <end position="23"/>
    </location>
</feature>
<keyword evidence="1" id="KW-0812">Transmembrane</keyword>
<evidence type="ECO:0000313" key="4">
    <source>
        <dbReference type="Proteomes" id="UP000256899"/>
    </source>
</evidence>
<dbReference type="InterPro" id="IPR013424">
    <property type="entry name" value="Ice-binding_C"/>
</dbReference>
<evidence type="ECO:0000313" key="3">
    <source>
        <dbReference type="EMBL" id="REL30092.1"/>
    </source>
</evidence>
<organism evidence="3 4">
    <name type="scientific">Thalassotalea euphylliae</name>
    <dbReference type="NCBI Taxonomy" id="1655234"/>
    <lineage>
        <taxon>Bacteria</taxon>
        <taxon>Pseudomonadati</taxon>
        <taxon>Pseudomonadota</taxon>
        <taxon>Gammaproteobacteria</taxon>
        <taxon>Alteromonadales</taxon>
        <taxon>Colwelliaceae</taxon>
        <taxon>Thalassotalea</taxon>
    </lineage>
</organism>
<reference evidence="4" key="1">
    <citation type="submission" date="2018-08" db="EMBL/GenBank/DDBJ databases">
        <title>Thalassotalea euphylliae genome.</title>
        <authorList>
            <person name="Summers S."/>
            <person name="Rice S.A."/>
            <person name="Freckelton M.L."/>
            <person name="Nedved B.T."/>
            <person name="Hadfield M.G."/>
        </authorList>
    </citation>
    <scope>NUCLEOTIDE SEQUENCE [LARGE SCALE GENOMIC DNA]</scope>
    <source>
        <strain evidence="4">H3</strain>
    </source>
</reference>
<dbReference type="AlphaFoldDB" id="A0A3E0U236"/>
<dbReference type="NCBIfam" id="TIGR02595">
    <property type="entry name" value="PEP_CTERM"/>
    <property type="match status" value="1"/>
</dbReference>